<organism evidence="3 4">
    <name type="scientific">Cochliobolus carbonum (strain 26-R-13)</name>
    <name type="common">Maize leaf spot fungus</name>
    <name type="synonym">Bipolaris zeicola</name>
    <dbReference type="NCBI Taxonomy" id="930089"/>
    <lineage>
        <taxon>Eukaryota</taxon>
        <taxon>Fungi</taxon>
        <taxon>Dikarya</taxon>
        <taxon>Ascomycota</taxon>
        <taxon>Pezizomycotina</taxon>
        <taxon>Dothideomycetes</taxon>
        <taxon>Pleosporomycetidae</taxon>
        <taxon>Pleosporales</taxon>
        <taxon>Pleosporineae</taxon>
        <taxon>Pleosporaceae</taxon>
        <taxon>Bipolaris</taxon>
    </lineage>
</organism>
<dbReference type="HOGENOM" id="CLU_000288_63_40_1"/>
<keyword evidence="4" id="KW-1185">Reference proteome</keyword>
<dbReference type="CDD" id="cd00180">
    <property type="entry name" value="PKc"/>
    <property type="match status" value="1"/>
</dbReference>
<dbReference type="Proteomes" id="UP000053841">
    <property type="component" value="Unassembled WGS sequence"/>
</dbReference>
<evidence type="ECO:0000313" key="4">
    <source>
        <dbReference type="Proteomes" id="UP000053841"/>
    </source>
</evidence>
<dbReference type="KEGG" id="bze:COCCADRAFT_35416"/>
<protein>
    <recommendedName>
        <fullName evidence="2">Protein kinase domain-containing protein</fullName>
    </recommendedName>
</protein>
<dbReference type="InterPro" id="IPR011009">
    <property type="entry name" value="Kinase-like_dom_sf"/>
</dbReference>
<feature type="domain" description="Protein kinase" evidence="2">
    <location>
        <begin position="41"/>
        <end position="303"/>
    </location>
</feature>
<proteinExistence type="predicted"/>
<dbReference type="RefSeq" id="XP_007710694.1">
    <property type="nucleotide sequence ID" value="XM_007712504.1"/>
</dbReference>
<dbReference type="SUPFAM" id="SSF56112">
    <property type="entry name" value="Protein kinase-like (PK-like)"/>
    <property type="match status" value="1"/>
</dbReference>
<dbReference type="OrthoDB" id="3686858at2759"/>
<dbReference type="EMBL" id="KI964582">
    <property type="protein sequence ID" value="EUC34961.1"/>
    <property type="molecule type" value="Genomic_DNA"/>
</dbReference>
<sequence length="395" mass="44512">MQSRSLPERVQESELQVTIHDNITVHIEPLECREESSPQVWVTKRTLGRGGDGTVFLQQKVEGPGTIDMLAVKQMSLDHDLASEDHNSKRYVRELEALAKFGQPRYSRYFVRSYGWYQNAGWLYICMEYCKYLDLGKHLNIYGALSEESARAIALQVLRGLFQMHENKIAHRGIKPAWVVLGDLGLSRHGDLSSGSTTIRGTPSYMAPETIGAPFLGRPNDADPFRADMWCLGETIAYALTGQNTFSGSKQLLSYQRHSILFPDSALKQSSASVDAIDFVRSLLQADPLRRPTASQALHHPWINGNRAPQSQPRKNFIELISGHTKNASNRGFTNVDRITEASAQWTQTVSMRASSTSRKSSHMRKAKANAERQPAKAQYELKKFTEEFRKRLSV</sequence>
<dbReference type="GeneID" id="19147991"/>
<dbReference type="PROSITE" id="PS50011">
    <property type="entry name" value="PROTEIN_KINASE_DOM"/>
    <property type="match status" value="1"/>
</dbReference>
<dbReference type="Gene3D" id="1.10.510.10">
    <property type="entry name" value="Transferase(Phosphotransferase) domain 1"/>
    <property type="match status" value="1"/>
</dbReference>
<evidence type="ECO:0000313" key="3">
    <source>
        <dbReference type="EMBL" id="EUC34961.1"/>
    </source>
</evidence>
<dbReference type="AlphaFoldDB" id="W6YTX2"/>
<evidence type="ECO:0000256" key="1">
    <source>
        <dbReference type="SAM" id="MobiDB-lite"/>
    </source>
</evidence>
<reference evidence="3 4" key="1">
    <citation type="journal article" date="2013" name="PLoS Genet.">
        <title>Comparative genome structure, secondary metabolite, and effector coding capacity across Cochliobolus pathogens.</title>
        <authorList>
            <person name="Condon B.J."/>
            <person name="Leng Y."/>
            <person name="Wu D."/>
            <person name="Bushley K.E."/>
            <person name="Ohm R.A."/>
            <person name="Otillar R."/>
            <person name="Martin J."/>
            <person name="Schackwitz W."/>
            <person name="Grimwood J."/>
            <person name="MohdZainudin N."/>
            <person name="Xue C."/>
            <person name="Wang R."/>
            <person name="Manning V.A."/>
            <person name="Dhillon B."/>
            <person name="Tu Z.J."/>
            <person name="Steffenson B.J."/>
            <person name="Salamov A."/>
            <person name="Sun H."/>
            <person name="Lowry S."/>
            <person name="LaButti K."/>
            <person name="Han J."/>
            <person name="Copeland A."/>
            <person name="Lindquist E."/>
            <person name="Barry K."/>
            <person name="Schmutz J."/>
            <person name="Baker S.E."/>
            <person name="Ciuffetti L.M."/>
            <person name="Grigoriev I.V."/>
            <person name="Zhong S."/>
            <person name="Turgeon B.G."/>
        </authorList>
    </citation>
    <scope>NUCLEOTIDE SEQUENCE [LARGE SCALE GENOMIC DNA]</scope>
    <source>
        <strain evidence="3 4">26-R-13</strain>
    </source>
</reference>
<dbReference type="GO" id="GO:0005737">
    <property type="term" value="C:cytoplasm"/>
    <property type="evidence" value="ECO:0007669"/>
    <property type="project" value="TreeGrafter"/>
</dbReference>
<dbReference type="GO" id="GO:0005524">
    <property type="term" value="F:ATP binding"/>
    <property type="evidence" value="ECO:0007669"/>
    <property type="project" value="InterPro"/>
</dbReference>
<feature type="region of interest" description="Disordered" evidence="1">
    <location>
        <begin position="352"/>
        <end position="376"/>
    </location>
</feature>
<gene>
    <name evidence="3" type="ORF">COCCADRAFT_35416</name>
</gene>
<accession>W6YTX2</accession>
<evidence type="ECO:0000259" key="2">
    <source>
        <dbReference type="PROSITE" id="PS50011"/>
    </source>
</evidence>
<name>W6YTX2_COCC2</name>
<dbReference type="PANTHER" id="PTHR24361">
    <property type="entry name" value="MITOGEN-ACTIVATED KINASE KINASE KINASE"/>
    <property type="match status" value="1"/>
</dbReference>
<dbReference type="eggNOG" id="KOG0615">
    <property type="taxonomic scope" value="Eukaryota"/>
</dbReference>
<dbReference type="InterPro" id="IPR000719">
    <property type="entry name" value="Prot_kinase_dom"/>
</dbReference>
<dbReference type="InterPro" id="IPR053235">
    <property type="entry name" value="Ser_Thr_kinase"/>
</dbReference>
<dbReference type="Pfam" id="PF00069">
    <property type="entry name" value="Pkinase"/>
    <property type="match status" value="1"/>
</dbReference>
<dbReference type="GO" id="GO:0004674">
    <property type="term" value="F:protein serine/threonine kinase activity"/>
    <property type="evidence" value="ECO:0007669"/>
    <property type="project" value="TreeGrafter"/>
</dbReference>
<dbReference type="STRING" id="930089.W6YTX2"/>